<sequence>MAQRMAAMRRAAGLRNVPLRTIWLEAKSQRLVRFLSTSAPKKKFKLPMSLMGLWWFGIWGVPVLGIVGYAGWGSRFTKKDTRYKSEEDQNAPVPDERMEPTPSREKVGLMKNENEDLDLAEEPWKQVGTTKSRYREMQRKNDVNIAKIHAIIKRNKEKGPSAWND</sequence>
<evidence type="ECO:0000313" key="3">
    <source>
        <dbReference type="EMBL" id="CAE0676657.1"/>
    </source>
</evidence>
<keyword evidence="2" id="KW-0812">Transmembrane</keyword>
<accession>A0A7S4DXC0</accession>
<dbReference type="EMBL" id="HBIV01040154">
    <property type="protein sequence ID" value="CAE0676657.1"/>
    <property type="molecule type" value="Transcribed_RNA"/>
</dbReference>
<name>A0A7S4DXC0_9EUKA</name>
<organism evidence="3">
    <name type="scientific">Lotharella globosa</name>
    <dbReference type="NCBI Taxonomy" id="91324"/>
    <lineage>
        <taxon>Eukaryota</taxon>
        <taxon>Sar</taxon>
        <taxon>Rhizaria</taxon>
        <taxon>Cercozoa</taxon>
        <taxon>Chlorarachniophyceae</taxon>
        <taxon>Lotharella</taxon>
    </lineage>
</organism>
<evidence type="ECO:0000256" key="2">
    <source>
        <dbReference type="SAM" id="Phobius"/>
    </source>
</evidence>
<feature type="compositionally biased region" description="Basic and acidic residues" evidence="1">
    <location>
        <begin position="94"/>
        <end position="108"/>
    </location>
</feature>
<evidence type="ECO:0000256" key="1">
    <source>
        <dbReference type="SAM" id="MobiDB-lite"/>
    </source>
</evidence>
<proteinExistence type="predicted"/>
<protein>
    <recommendedName>
        <fullName evidence="4">Transmembrane protein</fullName>
    </recommendedName>
</protein>
<keyword evidence="2" id="KW-0472">Membrane</keyword>
<reference evidence="3" key="1">
    <citation type="submission" date="2021-01" db="EMBL/GenBank/DDBJ databases">
        <authorList>
            <person name="Corre E."/>
            <person name="Pelletier E."/>
            <person name="Niang G."/>
            <person name="Scheremetjew M."/>
            <person name="Finn R."/>
            <person name="Kale V."/>
            <person name="Holt S."/>
            <person name="Cochrane G."/>
            <person name="Meng A."/>
            <person name="Brown T."/>
            <person name="Cohen L."/>
        </authorList>
    </citation>
    <scope>NUCLEOTIDE SEQUENCE</scope>
    <source>
        <strain evidence="3">CCCM811</strain>
    </source>
</reference>
<gene>
    <name evidence="3" type="ORF">LGLO00237_LOCUS28435</name>
</gene>
<feature type="transmembrane region" description="Helical" evidence="2">
    <location>
        <begin position="52"/>
        <end position="72"/>
    </location>
</feature>
<dbReference type="AlphaFoldDB" id="A0A7S4DXC0"/>
<keyword evidence="2" id="KW-1133">Transmembrane helix</keyword>
<feature type="region of interest" description="Disordered" evidence="1">
    <location>
        <begin position="80"/>
        <end position="108"/>
    </location>
</feature>
<evidence type="ECO:0008006" key="4">
    <source>
        <dbReference type="Google" id="ProtNLM"/>
    </source>
</evidence>